<keyword evidence="1" id="KW-0732">Signal</keyword>
<reference evidence="2" key="2">
    <citation type="journal article" date="2015" name="Data Brief">
        <title>Shoot transcriptome of the giant reed, Arundo donax.</title>
        <authorList>
            <person name="Barrero R.A."/>
            <person name="Guerrero F.D."/>
            <person name="Moolhuijzen P."/>
            <person name="Goolsby J.A."/>
            <person name="Tidwell J."/>
            <person name="Bellgard S.E."/>
            <person name="Bellgard M.I."/>
        </authorList>
    </citation>
    <scope>NUCLEOTIDE SEQUENCE</scope>
    <source>
        <tissue evidence="2">Shoot tissue taken approximately 20 cm above the soil surface</tissue>
    </source>
</reference>
<feature type="signal peptide" evidence="1">
    <location>
        <begin position="1"/>
        <end position="16"/>
    </location>
</feature>
<feature type="chain" id="PRO_5002044906" evidence="1">
    <location>
        <begin position="17"/>
        <end position="40"/>
    </location>
</feature>
<name>A0A0A9GEK9_ARUDO</name>
<evidence type="ECO:0000313" key="2">
    <source>
        <dbReference type="EMBL" id="JAE22937.1"/>
    </source>
</evidence>
<sequence>MMTFFRFLITLKFLRGLSRMQPLYSPHSSVLLVSLLETWI</sequence>
<dbReference type="AlphaFoldDB" id="A0A0A9GEK9"/>
<accession>A0A0A9GEK9</accession>
<proteinExistence type="predicted"/>
<dbReference type="EMBL" id="GBRH01174959">
    <property type="protein sequence ID" value="JAE22937.1"/>
    <property type="molecule type" value="Transcribed_RNA"/>
</dbReference>
<organism evidence="2">
    <name type="scientific">Arundo donax</name>
    <name type="common">Giant reed</name>
    <name type="synonym">Donax arundinaceus</name>
    <dbReference type="NCBI Taxonomy" id="35708"/>
    <lineage>
        <taxon>Eukaryota</taxon>
        <taxon>Viridiplantae</taxon>
        <taxon>Streptophyta</taxon>
        <taxon>Embryophyta</taxon>
        <taxon>Tracheophyta</taxon>
        <taxon>Spermatophyta</taxon>
        <taxon>Magnoliopsida</taxon>
        <taxon>Liliopsida</taxon>
        <taxon>Poales</taxon>
        <taxon>Poaceae</taxon>
        <taxon>PACMAD clade</taxon>
        <taxon>Arundinoideae</taxon>
        <taxon>Arundineae</taxon>
        <taxon>Arundo</taxon>
    </lineage>
</organism>
<reference evidence="2" key="1">
    <citation type="submission" date="2014-09" db="EMBL/GenBank/DDBJ databases">
        <authorList>
            <person name="Magalhaes I.L.F."/>
            <person name="Oliveira U."/>
            <person name="Santos F.R."/>
            <person name="Vidigal T.H.D.A."/>
            <person name="Brescovit A.D."/>
            <person name="Santos A.J."/>
        </authorList>
    </citation>
    <scope>NUCLEOTIDE SEQUENCE</scope>
    <source>
        <tissue evidence="2">Shoot tissue taken approximately 20 cm above the soil surface</tissue>
    </source>
</reference>
<evidence type="ECO:0000256" key="1">
    <source>
        <dbReference type="SAM" id="SignalP"/>
    </source>
</evidence>
<protein>
    <submittedName>
        <fullName evidence="2">Uncharacterized protein</fullName>
    </submittedName>
</protein>